<reference evidence="1 2" key="2">
    <citation type="journal article" date="2022" name="Mol. Ecol. Resour.">
        <title>The genomes of chicory, endive, great burdock and yacon provide insights into Asteraceae paleo-polyploidization history and plant inulin production.</title>
        <authorList>
            <person name="Fan W."/>
            <person name="Wang S."/>
            <person name="Wang H."/>
            <person name="Wang A."/>
            <person name="Jiang F."/>
            <person name="Liu H."/>
            <person name="Zhao H."/>
            <person name="Xu D."/>
            <person name="Zhang Y."/>
        </authorList>
    </citation>
    <scope>NUCLEOTIDE SEQUENCE [LARGE SCALE GENOMIC DNA]</scope>
    <source>
        <strain evidence="2">cv. Yunnan</strain>
        <tissue evidence="1">Leaves</tissue>
    </source>
</reference>
<gene>
    <name evidence="1" type="ORF">L1987_00373</name>
</gene>
<reference evidence="2" key="1">
    <citation type="journal article" date="2022" name="Mol. Ecol. Resour.">
        <title>The genomes of chicory, endive, great burdock and yacon provide insights into Asteraceae palaeo-polyploidization history and plant inulin production.</title>
        <authorList>
            <person name="Fan W."/>
            <person name="Wang S."/>
            <person name="Wang H."/>
            <person name="Wang A."/>
            <person name="Jiang F."/>
            <person name="Liu H."/>
            <person name="Zhao H."/>
            <person name="Xu D."/>
            <person name="Zhang Y."/>
        </authorList>
    </citation>
    <scope>NUCLEOTIDE SEQUENCE [LARGE SCALE GENOMIC DNA]</scope>
    <source>
        <strain evidence="2">cv. Yunnan</strain>
    </source>
</reference>
<sequence length="85" mass="9674">MGMSSNYSVVQVLIHHVQVLIIDIRFSFPLSHQKPRSPHHCSLSFSSGERVGGNSLFVIGLWSGGAIETLNFDCEFCYQLRWYEL</sequence>
<dbReference type="EMBL" id="CM042018">
    <property type="protein sequence ID" value="KAI3826326.1"/>
    <property type="molecule type" value="Genomic_DNA"/>
</dbReference>
<protein>
    <submittedName>
        <fullName evidence="1">Uncharacterized protein</fullName>
    </submittedName>
</protein>
<organism evidence="1 2">
    <name type="scientific">Smallanthus sonchifolius</name>
    <dbReference type="NCBI Taxonomy" id="185202"/>
    <lineage>
        <taxon>Eukaryota</taxon>
        <taxon>Viridiplantae</taxon>
        <taxon>Streptophyta</taxon>
        <taxon>Embryophyta</taxon>
        <taxon>Tracheophyta</taxon>
        <taxon>Spermatophyta</taxon>
        <taxon>Magnoliopsida</taxon>
        <taxon>eudicotyledons</taxon>
        <taxon>Gunneridae</taxon>
        <taxon>Pentapetalae</taxon>
        <taxon>asterids</taxon>
        <taxon>campanulids</taxon>
        <taxon>Asterales</taxon>
        <taxon>Asteraceae</taxon>
        <taxon>Asteroideae</taxon>
        <taxon>Heliantheae alliance</taxon>
        <taxon>Millerieae</taxon>
        <taxon>Smallanthus</taxon>
    </lineage>
</organism>
<accession>A0ACB9K225</accession>
<dbReference type="Proteomes" id="UP001056120">
    <property type="component" value="Linkage Group LG01"/>
</dbReference>
<name>A0ACB9K225_9ASTR</name>
<evidence type="ECO:0000313" key="2">
    <source>
        <dbReference type="Proteomes" id="UP001056120"/>
    </source>
</evidence>
<comment type="caution">
    <text evidence="1">The sequence shown here is derived from an EMBL/GenBank/DDBJ whole genome shotgun (WGS) entry which is preliminary data.</text>
</comment>
<evidence type="ECO:0000313" key="1">
    <source>
        <dbReference type="EMBL" id="KAI3826326.1"/>
    </source>
</evidence>
<keyword evidence="2" id="KW-1185">Reference proteome</keyword>
<proteinExistence type="predicted"/>